<dbReference type="SUPFAM" id="SSF54919">
    <property type="entry name" value="Nucleoside diphosphate kinase, NDK"/>
    <property type="match status" value="1"/>
</dbReference>
<keyword evidence="14" id="KW-1185">Reference proteome</keyword>
<evidence type="ECO:0000256" key="8">
    <source>
        <dbReference type="ARBA" id="ARBA00022840"/>
    </source>
</evidence>
<dbReference type="InterPro" id="IPR001564">
    <property type="entry name" value="Nucleoside_diP_kinase"/>
</dbReference>
<accession>A0A8H7QL43</accession>
<evidence type="ECO:0000256" key="10">
    <source>
        <dbReference type="RuleBase" id="RU004011"/>
    </source>
</evidence>
<sequence length="158" mass="17766">NPINIFKMERTYIMVKPDGVERGIVGEIIKRFEQRGYQLTALELIHPTKEHLEEHYCDLKGKGFFPSLIEYMSSGPVVGMVWTGKDAVKTGRKMLGETNPLASAPGTIRGDFCIEVGRNICHGSDSVENAEKEIALWFPRGVKTVARSHSIHSLFYEN</sequence>
<reference evidence="13" key="1">
    <citation type="submission" date="2020-12" db="EMBL/GenBank/DDBJ databases">
        <title>Metabolic potential, ecology and presence of endohyphal bacteria is reflected in genomic diversity of Mucoromycotina.</title>
        <authorList>
            <person name="Muszewska A."/>
            <person name="Okrasinska A."/>
            <person name="Steczkiewicz K."/>
            <person name="Drgas O."/>
            <person name="Orlowska M."/>
            <person name="Perlinska-Lenart U."/>
            <person name="Aleksandrzak-Piekarczyk T."/>
            <person name="Szatraj K."/>
            <person name="Zielenkiewicz U."/>
            <person name="Pilsyk S."/>
            <person name="Malc E."/>
            <person name="Mieczkowski P."/>
            <person name="Kruszewska J.S."/>
            <person name="Biernat P."/>
            <person name="Pawlowska J."/>
        </authorList>
    </citation>
    <scope>NUCLEOTIDE SEQUENCE</scope>
    <source>
        <strain evidence="13">CBS 226.32</strain>
    </source>
</reference>
<organism evidence="13 14">
    <name type="scientific">Mucor plumbeus</name>
    <dbReference type="NCBI Taxonomy" id="97098"/>
    <lineage>
        <taxon>Eukaryota</taxon>
        <taxon>Fungi</taxon>
        <taxon>Fungi incertae sedis</taxon>
        <taxon>Mucoromycota</taxon>
        <taxon>Mucoromycotina</taxon>
        <taxon>Mucoromycetes</taxon>
        <taxon>Mucorales</taxon>
        <taxon>Mucorineae</taxon>
        <taxon>Mucoraceae</taxon>
        <taxon>Mucor</taxon>
    </lineage>
</organism>
<feature type="binding site" evidence="9">
    <location>
        <position position="109"/>
    </location>
    <ligand>
        <name>ATP</name>
        <dbReference type="ChEBI" id="CHEBI:30616"/>
    </ligand>
</feature>
<dbReference type="EMBL" id="JAEPRC010000641">
    <property type="protein sequence ID" value="KAG2193561.1"/>
    <property type="molecule type" value="Genomic_DNA"/>
</dbReference>
<dbReference type="InterPro" id="IPR023005">
    <property type="entry name" value="Nucleoside_diP_kinase_AS"/>
</dbReference>
<feature type="active site" description="Pros-phosphohistidine intermediate" evidence="9">
    <location>
        <position position="122"/>
    </location>
</feature>
<evidence type="ECO:0000256" key="11">
    <source>
        <dbReference type="RuleBase" id="RU004013"/>
    </source>
</evidence>
<proteinExistence type="inferred from homology"/>
<evidence type="ECO:0000256" key="5">
    <source>
        <dbReference type="ARBA" id="ARBA00022679"/>
    </source>
</evidence>
<comment type="similarity">
    <text evidence="2 9 10">Belongs to the NDK family.</text>
</comment>
<dbReference type="NCBIfam" id="NF001908">
    <property type="entry name" value="PRK00668.1"/>
    <property type="match status" value="1"/>
</dbReference>
<feature type="binding site" evidence="9">
    <location>
        <position position="98"/>
    </location>
    <ligand>
        <name>ATP</name>
        <dbReference type="ChEBI" id="CHEBI:30616"/>
    </ligand>
</feature>
<feature type="binding site" evidence="9">
    <location>
        <position position="119"/>
    </location>
    <ligand>
        <name>ATP</name>
        <dbReference type="ChEBI" id="CHEBI:30616"/>
    </ligand>
</feature>
<evidence type="ECO:0000256" key="2">
    <source>
        <dbReference type="ARBA" id="ARBA00008142"/>
    </source>
</evidence>
<protein>
    <recommendedName>
        <fullName evidence="4 11">Nucleoside diphosphate kinase</fullName>
        <ecNumber evidence="3 11">2.7.4.6</ecNumber>
    </recommendedName>
</protein>
<evidence type="ECO:0000313" key="14">
    <source>
        <dbReference type="Proteomes" id="UP000650833"/>
    </source>
</evidence>
<dbReference type="PROSITE" id="PS51374">
    <property type="entry name" value="NDPK_LIKE"/>
    <property type="match status" value="1"/>
</dbReference>
<gene>
    <name evidence="13" type="ORF">INT46_007950</name>
</gene>
<evidence type="ECO:0000256" key="3">
    <source>
        <dbReference type="ARBA" id="ARBA00012966"/>
    </source>
</evidence>
<evidence type="ECO:0000256" key="1">
    <source>
        <dbReference type="ARBA" id="ARBA00001946"/>
    </source>
</evidence>
<dbReference type="InterPro" id="IPR034907">
    <property type="entry name" value="NDK-like_dom"/>
</dbReference>
<dbReference type="Gene3D" id="3.30.70.141">
    <property type="entry name" value="Nucleoside diphosphate kinase-like domain"/>
    <property type="match status" value="1"/>
</dbReference>
<feature type="binding site" evidence="9">
    <location>
        <position position="64"/>
    </location>
    <ligand>
        <name>ATP</name>
        <dbReference type="ChEBI" id="CHEBI:30616"/>
    </ligand>
</feature>
<evidence type="ECO:0000259" key="12">
    <source>
        <dbReference type="SMART" id="SM00562"/>
    </source>
</evidence>
<dbReference type="FunFam" id="3.30.70.141:FF:000002">
    <property type="entry name" value="Nucleoside diphosphate kinase"/>
    <property type="match status" value="1"/>
</dbReference>
<comment type="caution">
    <text evidence="13">The sequence shown here is derived from an EMBL/GenBank/DDBJ whole genome shotgun (WGS) entry which is preliminary data.</text>
</comment>
<dbReference type="EC" id="2.7.4.6" evidence="3 11"/>
<dbReference type="PROSITE" id="PS00469">
    <property type="entry name" value="NDPK"/>
    <property type="match status" value="1"/>
</dbReference>
<feature type="binding site" evidence="9">
    <location>
        <position position="16"/>
    </location>
    <ligand>
        <name>ATP</name>
        <dbReference type="ChEBI" id="CHEBI:30616"/>
    </ligand>
</feature>
<dbReference type="GO" id="GO:0005524">
    <property type="term" value="F:ATP binding"/>
    <property type="evidence" value="ECO:0007669"/>
    <property type="project" value="UniProtKB-KW"/>
</dbReference>
<dbReference type="Pfam" id="PF00334">
    <property type="entry name" value="NDK"/>
    <property type="match status" value="1"/>
</dbReference>
<feature type="non-terminal residue" evidence="13">
    <location>
        <position position="1"/>
    </location>
</feature>
<dbReference type="InterPro" id="IPR036850">
    <property type="entry name" value="NDK-like_dom_sf"/>
</dbReference>
<feature type="binding site" evidence="9">
    <location>
        <position position="92"/>
    </location>
    <ligand>
        <name>ATP</name>
        <dbReference type="ChEBI" id="CHEBI:30616"/>
    </ligand>
</feature>
<dbReference type="Proteomes" id="UP000650833">
    <property type="component" value="Unassembled WGS sequence"/>
</dbReference>
<evidence type="ECO:0000256" key="4">
    <source>
        <dbReference type="ARBA" id="ARBA00017632"/>
    </source>
</evidence>
<dbReference type="SMART" id="SM00562">
    <property type="entry name" value="NDK"/>
    <property type="match status" value="1"/>
</dbReference>
<evidence type="ECO:0000256" key="9">
    <source>
        <dbReference type="PROSITE-ProRule" id="PRU00706"/>
    </source>
</evidence>
<dbReference type="PANTHER" id="PTHR11349">
    <property type="entry name" value="NUCLEOSIDE DIPHOSPHATE KINASE"/>
    <property type="match status" value="1"/>
</dbReference>
<keyword evidence="8 11" id="KW-0067">ATP-binding</keyword>
<dbReference type="CDD" id="cd04413">
    <property type="entry name" value="NDPk_I"/>
    <property type="match status" value="1"/>
</dbReference>
<dbReference type="GO" id="GO:0006228">
    <property type="term" value="P:UTP biosynthetic process"/>
    <property type="evidence" value="ECO:0007669"/>
    <property type="project" value="InterPro"/>
</dbReference>
<dbReference type="AlphaFoldDB" id="A0A8H7QL43"/>
<keyword evidence="5 11" id="KW-0808">Transferase</keyword>
<name>A0A8H7QL43_9FUNG</name>
<dbReference type="PRINTS" id="PR01243">
    <property type="entry name" value="NUCDPKINASE"/>
</dbReference>
<dbReference type="GO" id="GO:0004550">
    <property type="term" value="F:nucleoside diphosphate kinase activity"/>
    <property type="evidence" value="ECO:0007669"/>
    <property type="project" value="UniProtKB-EC"/>
</dbReference>
<comment type="catalytic activity">
    <reaction evidence="11">
        <text>a 2'-deoxyribonucleoside 5'-diphosphate + ATP = a 2'-deoxyribonucleoside 5'-triphosphate + ADP</text>
        <dbReference type="Rhea" id="RHEA:44640"/>
        <dbReference type="ChEBI" id="CHEBI:30616"/>
        <dbReference type="ChEBI" id="CHEBI:61560"/>
        <dbReference type="ChEBI" id="CHEBI:73316"/>
        <dbReference type="ChEBI" id="CHEBI:456216"/>
        <dbReference type="EC" id="2.7.4.6"/>
    </reaction>
</comment>
<keyword evidence="7 11" id="KW-0418">Kinase</keyword>
<dbReference type="HAMAP" id="MF_00451">
    <property type="entry name" value="NDP_kinase"/>
    <property type="match status" value="1"/>
</dbReference>
<feature type="domain" description="Nucleoside diphosphate kinase-like" evidence="12">
    <location>
        <begin position="8"/>
        <end position="145"/>
    </location>
</feature>
<evidence type="ECO:0000256" key="7">
    <source>
        <dbReference type="ARBA" id="ARBA00022777"/>
    </source>
</evidence>
<evidence type="ECO:0000313" key="13">
    <source>
        <dbReference type="EMBL" id="KAG2193561.1"/>
    </source>
</evidence>
<dbReference type="GO" id="GO:0006241">
    <property type="term" value="P:CTP biosynthetic process"/>
    <property type="evidence" value="ECO:0007669"/>
    <property type="project" value="InterPro"/>
</dbReference>
<evidence type="ECO:0000256" key="6">
    <source>
        <dbReference type="ARBA" id="ARBA00022741"/>
    </source>
</evidence>
<dbReference type="OrthoDB" id="2162449at2759"/>
<keyword evidence="6 11" id="KW-0547">Nucleotide-binding</keyword>
<dbReference type="GO" id="GO:0006183">
    <property type="term" value="P:GTP biosynthetic process"/>
    <property type="evidence" value="ECO:0007669"/>
    <property type="project" value="InterPro"/>
</dbReference>
<comment type="cofactor">
    <cofactor evidence="1">
        <name>Mg(2+)</name>
        <dbReference type="ChEBI" id="CHEBI:18420"/>
    </cofactor>
</comment>